<feature type="domain" description="HTH arsR-type" evidence="4">
    <location>
        <begin position="12"/>
        <end position="108"/>
    </location>
</feature>
<dbReference type="InterPro" id="IPR001845">
    <property type="entry name" value="HTH_ArsR_DNA-bd_dom"/>
</dbReference>
<reference evidence="5 6" key="1">
    <citation type="submission" date="2024-06" db="EMBL/GenBank/DDBJ databases">
        <title>Novosphingobium rhizovicinus M1R2S20.</title>
        <authorList>
            <person name="Sun J.-Q."/>
        </authorList>
    </citation>
    <scope>NUCLEOTIDE SEQUENCE [LARGE SCALE GENOMIC DNA]</scope>
    <source>
        <strain evidence="5 6">M1R2S20</strain>
    </source>
</reference>
<name>A0ABV3RGY2_9SPHN</name>
<keyword evidence="6" id="KW-1185">Reference proteome</keyword>
<dbReference type="InterPro" id="IPR051011">
    <property type="entry name" value="Metal_resp_trans_reg"/>
</dbReference>
<dbReference type="NCBIfam" id="NF033788">
    <property type="entry name" value="HTH_metalloreg"/>
    <property type="match status" value="1"/>
</dbReference>
<dbReference type="InterPro" id="IPR011991">
    <property type="entry name" value="ArsR-like_HTH"/>
</dbReference>
<organism evidence="5 6">
    <name type="scientific">Novosphingobium rhizovicinum</name>
    <dbReference type="NCBI Taxonomy" id="3228928"/>
    <lineage>
        <taxon>Bacteria</taxon>
        <taxon>Pseudomonadati</taxon>
        <taxon>Pseudomonadota</taxon>
        <taxon>Alphaproteobacteria</taxon>
        <taxon>Sphingomonadales</taxon>
        <taxon>Sphingomonadaceae</taxon>
        <taxon>Novosphingobium</taxon>
    </lineage>
</organism>
<accession>A0ABV3RGY2</accession>
<dbReference type="PROSITE" id="PS50987">
    <property type="entry name" value="HTH_ARSR_2"/>
    <property type="match status" value="1"/>
</dbReference>
<dbReference type="Proteomes" id="UP001556118">
    <property type="component" value="Unassembled WGS sequence"/>
</dbReference>
<dbReference type="RefSeq" id="WP_367774915.1">
    <property type="nucleotide sequence ID" value="NZ_JBFNXR010000052.1"/>
</dbReference>
<dbReference type="CDD" id="cd00090">
    <property type="entry name" value="HTH_ARSR"/>
    <property type="match status" value="1"/>
</dbReference>
<evidence type="ECO:0000256" key="2">
    <source>
        <dbReference type="ARBA" id="ARBA00023125"/>
    </source>
</evidence>
<evidence type="ECO:0000313" key="5">
    <source>
        <dbReference type="EMBL" id="MEW9856464.1"/>
    </source>
</evidence>
<dbReference type="PANTHER" id="PTHR43132">
    <property type="entry name" value="ARSENICAL RESISTANCE OPERON REPRESSOR ARSR-RELATED"/>
    <property type="match status" value="1"/>
</dbReference>
<sequence length="119" mass="12722">MSNAEVPQSRFFRQASEAAGLLKVMANETRLLVLCLLAEAGELSAGALTEQVGLSQSALSQHLAKLREEGLVATRKEAQSVFYRVCDPKAGQVLAVLHQIFCPELGELPTPDAKNGESA</sequence>
<dbReference type="SMART" id="SM00418">
    <property type="entry name" value="HTH_ARSR"/>
    <property type="match status" value="1"/>
</dbReference>
<dbReference type="PANTHER" id="PTHR43132:SF2">
    <property type="entry name" value="ARSENICAL RESISTANCE OPERON REPRESSOR ARSR-RELATED"/>
    <property type="match status" value="1"/>
</dbReference>
<gene>
    <name evidence="5" type="ORF">ABUH87_15095</name>
</gene>
<dbReference type="Gene3D" id="1.10.10.10">
    <property type="entry name" value="Winged helix-like DNA-binding domain superfamily/Winged helix DNA-binding domain"/>
    <property type="match status" value="1"/>
</dbReference>
<dbReference type="SUPFAM" id="SSF46785">
    <property type="entry name" value="Winged helix' DNA-binding domain"/>
    <property type="match status" value="1"/>
</dbReference>
<dbReference type="InterPro" id="IPR036388">
    <property type="entry name" value="WH-like_DNA-bd_sf"/>
</dbReference>
<proteinExistence type="predicted"/>
<evidence type="ECO:0000256" key="3">
    <source>
        <dbReference type="ARBA" id="ARBA00023163"/>
    </source>
</evidence>
<comment type="caution">
    <text evidence="5">The sequence shown here is derived from an EMBL/GenBank/DDBJ whole genome shotgun (WGS) entry which is preliminary data.</text>
</comment>
<protein>
    <submittedName>
        <fullName evidence="5">ArsR/SmtB family transcription factor</fullName>
    </submittedName>
</protein>
<evidence type="ECO:0000259" key="4">
    <source>
        <dbReference type="PROSITE" id="PS50987"/>
    </source>
</evidence>
<evidence type="ECO:0000256" key="1">
    <source>
        <dbReference type="ARBA" id="ARBA00023015"/>
    </source>
</evidence>
<keyword evidence="3" id="KW-0804">Transcription</keyword>
<evidence type="ECO:0000313" key="6">
    <source>
        <dbReference type="Proteomes" id="UP001556118"/>
    </source>
</evidence>
<dbReference type="EMBL" id="JBFNXR010000052">
    <property type="protein sequence ID" value="MEW9856464.1"/>
    <property type="molecule type" value="Genomic_DNA"/>
</dbReference>
<dbReference type="PRINTS" id="PR00778">
    <property type="entry name" value="HTHARSR"/>
</dbReference>
<dbReference type="InterPro" id="IPR036390">
    <property type="entry name" value="WH_DNA-bd_sf"/>
</dbReference>
<keyword evidence="2" id="KW-0238">DNA-binding</keyword>
<keyword evidence="1" id="KW-0805">Transcription regulation</keyword>
<dbReference type="Pfam" id="PF01022">
    <property type="entry name" value="HTH_5"/>
    <property type="match status" value="1"/>
</dbReference>